<feature type="binding site" evidence="7">
    <location>
        <position position="180"/>
    </location>
    <ligand>
        <name>S-adenosyl-L-methionine</name>
        <dbReference type="ChEBI" id="CHEBI:59789"/>
    </ligand>
</feature>
<dbReference type="InterPro" id="IPR023267">
    <property type="entry name" value="RCMT"/>
</dbReference>
<gene>
    <name evidence="9" type="ORF">NDK47_07130</name>
</gene>
<dbReference type="InterPro" id="IPR049560">
    <property type="entry name" value="MeTrfase_RsmB-F_NOP2_cat"/>
</dbReference>
<evidence type="ECO:0000256" key="3">
    <source>
        <dbReference type="ARBA" id="ARBA00022603"/>
    </source>
</evidence>
<dbReference type="GO" id="GO:0008168">
    <property type="term" value="F:methyltransferase activity"/>
    <property type="evidence" value="ECO:0007669"/>
    <property type="project" value="UniProtKB-KW"/>
</dbReference>
<dbReference type="PANTHER" id="PTHR22807">
    <property type="entry name" value="NOP2 YEAST -RELATED NOL1/NOP2/FMU SUN DOMAIN-CONTAINING"/>
    <property type="match status" value="1"/>
</dbReference>
<sequence>MKNALPTDFTMRMQALLKEEYPSFLASYEKPFIHGLRVNPLKTECRSFLALSPFPLEPVEWCPLGFRYGEGVRPGKHPYHAAGLYYLQEPSAMFPAVAADVQPGENVLDLCAAPGGKSTQLAAALRGEGLLIANEPHPTRVKALSQNIERLGIQNAIVTNETPERLAERFPLFFDRILVDAPCSGEGMFRKLPEAIEDWSLEKVTECHRTQLSILEAAATMLKPGGTLVYSTCTFAPLENEQTLVSFLQRHSDFALMPISSVPTIKSGRPEWSDPPQPSLVHTARLWPHLLEGEGHFVAKLVKAFTAEGDEPPRKQARKKNGKAESAAGQREAVAAWMAFVKESLPALGDRYPDSSAFLLFGDQLYYTPHPGLDLTGLRINRIGLHIGTLKKNRLEPSHALALAIQASDAARTANYRADDPDLLRYLKGETLTRDGENGWTLVCVDGYPIGWGKQAQEQLKNHYPKGLRWL</sequence>
<dbReference type="PANTHER" id="PTHR22807:SF30">
    <property type="entry name" value="28S RRNA (CYTOSINE(4447)-C(5))-METHYLTRANSFERASE-RELATED"/>
    <property type="match status" value="1"/>
</dbReference>
<accession>A0ABY4WIY0</accession>
<dbReference type="Pfam" id="PF17125">
    <property type="entry name" value="Methyltr_RsmF_N"/>
    <property type="match status" value="1"/>
</dbReference>
<evidence type="ECO:0000256" key="2">
    <source>
        <dbReference type="ARBA" id="ARBA00022490"/>
    </source>
</evidence>
<organism evidence="9 10">
    <name type="scientific">Brevibacillus ruminantium</name>
    <dbReference type="NCBI Taxonomy" id="2950604"/>
    <lineage>
        <taxon>Bacteria</taxon>
        <taxon>Bacillati</taxon>
        <taxon>Bacillota</taxon>
        <taxon>Bacilli</taxon>
        <taxon>Bacillales</taxon>
        <taxon>Paenibacillaceae</taxon>
        <taxon>Brevibacillus</taxon>
    </lineage>
</organism>
<name>A0ABY4WIY0_9BACL</name>
<dbReference type="InterPro" id="IPR029063">
    <property type="entry name" value="SAM-dependent_MTases_sf"/>
</dbReference>
<evidence type="ECO:0000256" key="4">
    <source>
        <dbReference type="ARBA" id="ARBA00022679"/>
    </source>
</evidence>
<evidence type="ECO:0000259" key="8">
    <source>
        <dbReference type="PROSITE" id="PS51686"/>
    </source>
</evidence>
<evidence type="ECO:0000256" key="7">
    <source>
        <dbReference type="PROSITE-ProRule" id="PRU01023"/>
    </source>
</evidence>
<dbReference type="Proteomes" id="UP001056500">
    <property type="component" value="Chromosome"/>
</dbReference>
<feature type="domain" description="SAM-dependent MTase RsmB/NOP-type" evidence="8">
    <location>
        <begin position="13"/>
        <end position="304"/>
    </location>
</feature>
<comment type="similarity">
    <text evidence="1 7">Belongs to the class I-like SAM-binding methyltransferase superfamily. RsmB/NOP family.</text>
</comment>
<keyword evidence="10" id="KW-1185">Reference proteome</keyword>
<feature type="binding site" evidence="7">
    <location>
        <begin position="111"/>
        <end position="117"/>
    </location>
    <ligand>
        <name>S-adenosyl-L-methionine</name>
        <dbReference type="ChEBI" id="CHEBI:59789"/>
    </ligand>
</feature>
<evidence type="ECO:0000256" key="1">
    <source>
        <dbReference type="ARBA" id="ARBA00007494"/>
    </source>
</evidence>
<evidence type="ECO:0000313" key="10">
    <source>
        <dbReference type="Proteomes" id="UP001056500"/>
    </source>
</evidence>
<dbReference type="EMBL" id="CP098755">
    <property type="protein sequence ID" value="USG67057.1"/>
    <property type="molecule type" value="Genomic_DNA"/>
</dbReference>
<keyword evidence="4 7" id="KW-0808">Transferase</keyword>
<dbReference type="Gene3D" id="3.40.50.150">
    <property type="entry name" value="Vaccinia Virus protein VP39"/>
    <property type="match status" value="1"/>
</dbReference>
<feature type="active site" description="Nucleophile" evidence="7">
    <location>
        <position position="233"/>
    </location>
</feature>
<dbReference type="Gene3D" id="2.30.130.60">
    <property type="match status" value="1"/>
</dbReference>
<proteinExistence type="inferred from homology"/>
<protein>
    <submittedName>
        <fullName evidence="9">RsmB/NOP family class I SAM-dependent RNA methyltransferase</fullName>
    </submittedName>
</protein>
<dbReference type="Gene3D" id="3.30.70.1170">
    <property type="entry name" value="Sun protein, domain 3"/>
    <property type="match status" value="1"/>
</dbReference>
<evidence type="ECO:0000256" key="5">
    <source>
        <dbReference type="ARBA" id="ARBA00022691"/>
    </source>
</evidence>
<dbReference type="CDD" id="cd21147">
    <property type="entry name" value="RsmF_methylt_CTD1"/>
    <property type="match status" value="1"/>
</dbReference>
<evidence type="ECO:0000256" key="6">
    <source>
        <dbReference type="ARBA" id="ARBA00022884"/>
    </source>
</evidence>
<dbReference type="InterPro" id="IPR031341">
    <property type="entry name" value="Methyltr_RsmF_N"/>
</dbReference>
<dbReference type="InterPro" id="IPR001678">
    <property type="entry name" value="MeTrfase_RsmB-F_NOP2_dom"/>
</dbReference>
<keyword evidence="2" id="KW-0963">Cytoplasm</keyword>
<dbReference type="InterPro" id="IPR018314">
    <property type="entry name" value="RsmB/NOL1/NOP2-like_CS"/>
</dbReference>
<dbReference type="RefSeq" id="WP_251874161.1">
    <property type="nucleotide sequence ID" value="NZ_CP098755.1"/>
</dbReference>
<comment type="caution">
    <text evidence="7">Lacks conserved residue(s) required for the propagation of feature annotation.</text>
</comment>
<dbReference type="PRINTS" id="PR02008">
    <property type="entry name" value="RCMTFAMILY"/>
</dbReference>
<dbReference type="Pfam" id="PF01189">
    <property type="entry name" value="Methyltr_RsmB-F"/>
    <property type="match status" value="1"/>
</dbReference>
<dbReference type="CDD" id="cd02440">
    <property type="entry name" value="AdoMet_MTases"/>
    <property type="match status" value="1"/>
</dbReference>
<feature type="binding site" evidence="7">
    <location>
        <position position="135"/>
    </location>
    <ligand>
        <name>S-adenosyl-L-methionine</name>
        <dbReference type="ChEBI" id="CHEBI:59789"/>
    </ligand>
</feature>
<dbReference type="GO" id="GO:0032259">
    <property type="term" value="P:methylation"/>
    <property type="evidence" value="ECO:0007669"/>
    <property type="project" value="UniProtKB-KW"/>
</dbReference>
<dbReference type="PROSITE" id="PS01153">
    <property type="entry name" value="NOL1_NOP2_SUN"/>
    <property type="match status" value="1"/>
</dbReference>
<dbReference type="Pfam" id="PF17126">
    <property type="entry name" value="RsmF_methylt_CI"/>
    <property type="match status" value="1"/>
</dbReference>
<keyword evidence="3 7" id="KW-0489">Methyltransferase</keyword>
<keyword evidence="6 7" id="KW-0694">RNA-binding</keyword>
<dbReference type="SUPFAM" id="SSF53335">
    <property type="entry name" value="S-adenosyl-L-methionine-dependent methyltransferases"/>
    <property type="match status" value="1"/>
</dbReference>
<evidence type="ECO:0000313" key="9">
    <source>
        <dbReference type="EMBL" id="USG67057.1"/>
    </source>
</evidence>
<dbReference type="PROSITE" id="PS51686">
    <property type="entry name" value="SAM_MT_RSMB_NOP"/>
    <property type="match status" value="1"/>
</dbReference>
<dbReference type="InterPro" id="IPR027391">
    <property type="entry name" value="Nol1_Nop2_Fmu_2"/>
</dbReference>
<keyword evidence="5 7" id="KW-0949">S-adenosyl-L-methionine</keyword>
<dbReference type="InterPro" id="IPR031340">
    <property type="entry name" value="RsmF_methylt_CI"/>
</dbReference>
<dbReference type="Pfam" id="PF13636">
    <property type="entry name" value="Methyltranf_PUA"/>
    <property type="match status" value="1"/>
</dbReference>
<reference evidence="9" key="1">
    <citation type="submission" date="2022-06" db="EMBL/GenBank/DDBJ databases">
        <title>Genome sequencing of Brevibacillus sp. BB3-R1.</title>
        <authorList>
            <person name="Heo J."/>
            <person name="Lee D."/>
            <person name="Won M."/>
            <person name="Han B.-H."/>
            <person name="Hong S.-B."/>
            <person name="Kwon S.-W."/>
        </authorList>
    </citation>
    <scope>NUCLEOTIDE SEQUENCE</scope>
    <source>
        <strain evidence="9">BB3-R1</strain>
    </source>
</reference>